<dbReference type="GO" id="GO:0032259">
    <property type="term" value="P:methylation"/>
    <property type="evidence" value="ECO:0007669"/>
    <property type="project" value="UniProtKB-KW"/>
</dbReference>
<name>A0A1B0XVQ5_9CAUD</name>
<gene>
    <name evidence="1" type="ORF">PC5_00087</name>
</gene>
<keyword evidence="2" id="KW-1185">Reference proteome</keyword>
<dbReference type="EMBL" id="KX229736">
    <property type="protein sequence ID" value="ANH51209.2"/>
    <property type="molecule type" value="Genomic_DNA"/>
</dbReference>
<keyword evidence="1" id="KW-0489">Methyltransferase</keyword>
<keyword evidence="1" id="KW-0808">Transferase</keyword>
<accession>A0A1B0XVQ5</accession>
<proteinExistence type="predicted"/>
<dbReference type="Proteomes" id="UP000221511">
    <property type="component" value="Segment"/>
</dbReference>
<dbReference type="GO" id="GO:0008168">
    <property type="term" value="F:methyltransferase activity"/>
    <property type="evidence" value="ECO:0007669"/>
    <property type="project" value="UniProtKB-KW"/>
</dbReference>
<evidence type="ECO:0000313" key="1">
    <source>
        <dbReference type="EMBL" id="ANH51209.2"/>
    </source>
</evidence>
<protein>
    <submittedName>
        <fullName evidence="1">Putative methyltransferase</fullName>
    </submittedName>
</protein>
<sequence length="81" mass="9248">MHLAGPGAISITSIQMGLNALYNEKTERVARAVRYLANGNFDDITTFISYDEYWDNVVPDNILNDSDCFKVSFMYNFTGRR</sequence>
<reference evidence="1 2" key="1">
    <citation type="submission" date="2016-05" db="EMBL/GenBank/DDBJ databases">
        <title>Campylobacter bacteriophages isolated in Slovenia.</title>
        <authorList>
            <person name="Janez N."/>
            <person name="Peterka M."/>
            <person name="Accetto T."/>
        </authorList>
    </citation>
    <scope>NUCLEOTIDE SEQUENCE [LARGE SCALE GENOMIC DNA]</scope>
</reference>
<evidence type="ECO:0000313" key="2">
    <source>
        <dbReference type="Proteomes" id="UP000221511"/>
    </source>
</evidence>
<organism evidence="1 2">
    <name type="scientific">Campylobacter phage PC5</name>
    <dbReference type="NCBI Taxonomy" id="1541690"/>
    <lineage>
        <taxon>Viruses</taxon>
        <taxon>Duplodnaviria</taxon>
        <taxon>Heunggongvirae</taxon>
        <taxon>Uroviricota</taxon>
        <taxon>Caudoviricetes</taxon>
        <taxon>Connertonviridae</taxon>
        <taxon>Fletchervirus</taxon>
        <taxon>Fletchervirus PC5</taxon>
    </lineage>
</organism>